<reference evidence="3" key="4">
    <citation type="submission" date="2025-05" db="UniProtKB">
        <authorList>
            <consortium name="EnsemblFungi"/>
        </authorList>
    </citation>
    <scope>IDENTIFICATION</scope>
    <source>
        <strain evidence="3">isolate 1-1 / race 1 (BBBD)</strain>
    </source>
</reference>
<feature type="non-terminal residue" evidence="2">
    <location>
        <position position="400"/>
    </location>
</feature>
<feature type="domain" description="DUF6589" evidence="1">
    <location>
        <begin position="140"/>
        <end position="386"/>
    </location>
</feature>
<accession>A0A180FZC4</accession>
<dbReference type="Proteomes" id="UP000005240">
    <property type="component" value="Unassembled WGS sequence"/>
</dbReference>
<sequence length="400" mass="45770">MLKFTLNRRYNGLQLENSIRFYACGVLETVNEYFHYMGLTSHRKTAIEALSSLLSEAMDRVVNLMALSKSMAPILCIDNLDMEERIQLASVGKQTRTFHGTWGYLHIPNNDLLKSLNPDELTLDAFHHALRQVASLDINPQMFLPTSCPSDDYALVWKSQIAWVMHKYVATPTDKRSMLPLNPPSIEPISPKKPVIQMLRLMDESDNSAEGIGQVMDSLQRQSGLEPDEFFGRLQLMDADLGTCQIFNAIRMLRIPSEHCEHSLNSILMSLGAAHTLWNIAHTILTHHFGNSNAMDDLGVWRYLEALGIPPEKVIQKKDFTKMLDYMEQVHEATIWYCLREVMGKHDEVINEELPVIPTAEWNEIVEQCYLCFCTHDARRQAKSAPQLFNLLNRMQDFST</sequence>
<dbReference type="InterPro" id="IPR046496">
    <property type="entry name" value="DUF6589"/>
</dbReference>
<organism evidence="2">
    <name type="scientific">Puccinia triticina (isolate 1-1 / race 1 (BBBD))</name>
    <name type="common">Brown leaf rust fungus</name>
    <dbReference type="NCBI Taxonomy" id="630390"/>
    <lineage>
        <taxon>Eukaryota</taxon>
        <taxon>Fungi</taxon>
        <taxon>Dikarya</taxon>
        <taxon>Basidiomycota</taxon>
        <taxon>Pucciniomycotina</taxon>
        <taxon>Pucciniomycetes</taxon>
        <taxon>Pucciniales</taxon>
        <taxon>Pucciniaceae</taxon>
        <taxon>Puccinia</taxon>
    </lineage>
</organism>
<dbReference type="STRING" id="630390.A0A180FZC4"/>
<dbReference type="EMBL" id="ADAS02004023">
    <property type="protein sequence ID" value="OAV85499.1"/>
    <property type="molecule type" value="Genomic_DNA"/>
</dbReference>
<dbReference type="VEuPathDB" id="FungiDB:PTTG_30479"/>
<dbReference type="Pfam" id="PF20231">
    <property type="entry name" value="DUF6589"/>
    <property type="match status" value="1"/>
</dbReference>
<evidence type="ECO:0000259" key="1">
    <source>
        <dbReference type="Pfam" id="PF20231"/>
    </source>
</evidence>
<name>A0A180FZC4_PUCT1</name>
<dbReference type="EnsemblFungi" id="PTTG_30479-t43_1">
    <property type="protein sequence ID" value="PTTG_30479-t43_1-p1"/>
    <property type="gene ID" value="PTTG_30479"/>
</dbReference>
<evidence type="ECO:0000313" key="3">
    <source>
        <dbReference type="EnsemblFungi" id="PTTG_30479-t43_1-p1"/>
    </source>
</evidence>
<reference evidence="2" key="2">
    <citation type="submission" date="2016-05" db="EMBL/GenBank/DDBJ databases">
        <title>Comparative analysis highlights variable genome content of wheat rusts and divergence of the mating loci.</title>
        <authorList>
            <person name="Cuomo C.A."/>
            <person name="Bakkeren G."/>
            <person name="Szabo L."/>
            <person name="Khalil H."/>
            <person name="Joly D."/>
            <person name="Goldberg J."/>
            <person name="Young S."/>
            <person name="Zeng Q."/>
            <person name="Fellers J."/>
        </authorList>
    </citation>
    <scope>NUCLEOTIDE SEQUENCE [LARGE SCALE GENOMIC DNA]</scope>
    <source>
        <strain evidence="2">1-1 BBBD Race 1</strain>
    </source>
</reference>
<reference evidence="2" key="1">
    <citation type="submission" date="2009-11" db="EMBL/GenBank/DDBJ databases">
        <authorList>
            <consortium name="The Broad Institute Genome Sequencing Platform"/>
            <person name="Ward D."/>
            <person name="Feldgarden M."/>
            <person name="Earl A."/>
            <person name="Young S.K."/>
            <person name="Zeng Q."/>
            <person name="Koehrsen M."/>
            <person name="Alvarado L."/>
            <person name="Berlin A."/>
            <person name="Bochicchio J."/>
            <person name="Borenstein D."/>
            <person name="Chapman S.B."/>
            <person name="Chen Z."/>
            <person name="Engels R."/>
            <person name="Freedman E."/>
            <person name="Gellesch M."/>
            <person name="Goldberg J."/>
            <person name="Griggs A."/>
            <person name="Gujja S."/>
            <person name="Heilman E."/>
            <person name="Heiman D."/>
            <person name="Hepburn T."/>
            <person name="Howarth C."/>
            <person name="Jen D."/>
            <person name="Larson L."/>
            <person name="Lewis B."/>
            <person name="Mehta T."/>
            <person name="Park D."/>
            <person name="Pearson M."/>
            <person name="Roberts A."/>
            <person name="Saif S."/>
            <person name="Shea T."/>
            <person name="Shenoy N."/>
            <person name="Sisk P."/>
            <person name="Stolte C."/>
            <person name="Sykes S."/>
            <person name="Thomson T."/>
            <person name="Walk T."/>
            <person name="White J."/>
            <person name="Yandava C."/>
            <person name="Izard J."/>
            <person name="Baranova O.V."/>
            <person name="Blanton J.M."/>
            <person name="Tanner A.C."/>
            <person name="Dewhirst F.E."/>
            <person name="Haas B."/>
            <person name="Nusbaum C."/>
            <person name="Birren B."/>
        </authorList>
    </citation>
    <scope>NUCLEOTIDE SEQUENCE [LARGE SCALE GENOMIC DNA]</scope>
    <source>
        <strain evidence="2">1-1 BBBD Race 1</strain>
    </source>
</reference>
<gene>
    <name evidence="2" type="ORF">PTTG_30479</name>
</gene>
<dbReference type="AlphaFoldDB" id="A0A180FZC4"/>
<reference evidence="3 4" key="3">
    <citation type="journal article" date="2017" name="G3 (Bethesda)">
        <title>Comparative analysis highlights variable genome content of wheat rusts and divergence of the mating loci.</title>
        <authorList>
            <person name="Cuomo C.A."/>
            <person name="Bakkeren G."/>
            <person name="Khalil H.B."/>
            <person name="Panwar V."/>
            <person name="Joly D."/>
            <person name="Linning R."/>
            <person name="Sakthikumar S."/>
            <person name="Song X."/>
            <person name="Adiconis X."/>
            <person name="Fan L."/>
            <person name="Goldberg J.M."/>
            <person name="Levin J.Z."/>
            <person name="Young S."/>
            <person name="Zeng Q."/>
            <person name="Anikster Y."/>
            <person name="Bruce M."/>
            <person name="Wang M."/>
            <person name="Yin C."/>
            <person name="McCallum B."/>
            <person name="Szabo L.J."/>
            <person name="Hulbert S."/>
            <person name="Chen X."/>
            <person name="Fellers J.P."/>
        </authorList>
    </citation>
    <scope>NUCLEOTIDE SEQUENCE</scope>
    <source>
        <strain evidence="4">Isolate 1-1 / race 1 (BBBD)</strain>
        <strain evidence="3">isolate 1-1 / race 1 (BBBD)</strain>
    </source>
</reference>
<proteinExistence type="predicted"/>
<dbReference type="OrthoDB" id="2497276at2759"/>
<keyword evidence="4" id="KW-1185">Reference proteome</keyword>
<protein>
    <recommendedName>
        <fullName evidence="1">DUF6589 domain-containing protein</fullName>
    </recommendedName>
</protein>
<evidence type="ECO:0000313" key="2">
    <source>
        <dbReference type="EMBL" id="OAV85499.1"/>
    </source>
</evidence>
<evidence type="ECO:0000313" key="4">
    <source>
        <dbReference type="Proteomes" id="UP000005240"/>
    </source>
</evidence>